<sequence length="194" mass="21449">MSSGGEERLAEMTVGAVRPHNASIEIVDPDPRWARLFHQEATRIREALGDRALAVEHVGSTAVPSLAAKPIIDIVLAVADSTAESHYVPDPEAAGYVLRIREPDWFQHRLLKGTAPDVNLHVLTAGCSEIDRMTAFRDHLRANADDRRRYEAVKRELARRTWRHVQDYADAKGDIVQEIHRAIARGGKPSGPGG</sequence>
<dbReference type="Proteomes" id="UP000791080">
    <property type="component" value="Unassembled WGS sequence"/>
</dbReference>
<organism evidence="1 2">
    <name type="scientific">Actinoalloteichus caeruleus DSM 43889</name>
    <dbReference type="NCBI Taxonomy" id="1120930"/>
    <lineage>
        <taxon>Bacteria</taxon>
        <taxon>Bacillati</taxon>
        <taxon>Actinomycetota</taxon>
        <taxon>Actinomycetes</taxon>
        <taxon>Pseudonocardiales</taxon>
        <taxon>Pseudonocardiaceae</taxon>
        <taxon>Actinoalloteichus</taxon>
        <taxon>Actinoalloteichus cyanogriseus</taxon>
    </lineage>
</organism>
<dbReference type="Gene3D" id="3.30.460.10">
    <property type="entry name" value="Beta Polymerase, domain 2"/>
    <property type="match status" value="1"/>
</dbReference>
<dbReference type="PANTHER" id="PTHR34822">
    <property type="entry name" value="GRPB DOMAIN PROTEIN (AFU_ORTHOLOGUE AFUA_1G01530)"/>
    <property type="match status" value="1"/>
</dbReference>
<gene>
    <name evidence="1" type="ORF">G443_004597</name>
</gene>
<dbReference type="InterPro" id="IPR007344">
    <property type="entry name" value="GrpB/CoaE"/>
</dbReference>
<evidence type="ECO:0000313" key="2">
    <source>
        <dbReference type="Proteomes" id="UP000791080"/>
    </source>
</evidence>
<name>A0ABT1JP73_ACTCY</name>
<reference evidence="1 2" key="2">
    <citation type="submission" date="2022-06" db="EMBL/GenBank/DDBJ databases">
        <title>Genomic Encyclopedia of Type Strains, Phase I: the one thousand microbial genomes (KMG-I) project.</title>
        <authorList>
            <person name="Kyrpides N."/>
        </authorList>
    </citation>
    <scope>NUCLEOTIDE SEQUENCE [LARGE SCALE GENOMIC DNA]</scope>
    <source>
        <strain evidence="1 2">DSM 43889</strain>
    </source>
</reference>
<comment type="caution">
    <text evidence="1">The sequence shown here is derived from an EMBL/GenBank/DDBJ whole genome shotgun (WGS) entry which is preliminary data.</text>
</comment>
<dbReference type="Pfam" id="PF04229">
    <property type="entry name" value="GrpB"/>
    <property type="match status" value="1"/>
</dbReference>
<proteinExistence type="predicted"/>
<dbReference type="InterPro" id="IPR043519">
    <property type="entry name" value="NT_sf"/>
</dbReference>
<accession>A0ABT1JP73</accession>
<reference evidence="1 2" key="1">
    <citation type="submission" date="2013-07" db="EMBL/GenBank/DDBJ databases">
        <authorList>
            <consortium name="DOE Joint Genome Institute"/>
            <person name="Reeve W."/>
            <person name="Huntemann M."/>
            <person name="Han J."/>
            <person name="Chen A."/>
            <person name="Kyrpides N."/>
            <person name="Mavromatis K."/>
            <person name="Markowitz V."/>
            <person name="Palaniappan K."/>
            <person name="Ivanova N."/>
            <person name="Schaumberg A."/>
            <person name="Pati A."/>
            <person name="Liolios K."/>
            <person name="Nordberg H.P."/>
            <person name="Cantor M.N."/>
            <person name="Hua S.X."/>
            <person name="Woyke T."/>
        </authorList>
    </citation>
    <scope>NUCLEOTIDE SEQUENCE [LARGE SCALE GENOMIC DNA]</scope>
    <source>
        <strain evidence="1 2">DSM 43889</strain>
    </source>
</reference>
<dbReference type="EMBL" id="AUBJ02000001">
    <property type="protein sequence ID" value="MCP2334327.1"/>
    <property type="molecule type" value="Genomic_DNA"/>
</dbReference>
<dbReference type="PANTHER" id="PTHR34822:SF1">
    <property type="entry name" value="GRPB FAMILY PROTEIN"/>
    <property type="match status" value="1"/>
</dbReference>
<dbReference type="RefSeq" id="WP_026419894.1">
    <property type="nucleotide sequence ID" value="NZ_AUBJ02000001.1"/>
</dbReference>
<protein>
    <submittedName>
        <fullName evidence="1">GrpB domain, predicted nucleotidyltransferase, UPF0157 family</fullName>
    </submittedName>
</protein>
<evidence type="ECO:0000313" key="1">
    <source>
        <dbReference type="EMBL" id="MCP2334327.1"/>
    </source>
</evidence>
<dbReference type="SUPFAM" id="SSF81301">
    <property type="entry name" value="Nucleotidyltransferase"/>
    <property type="match status" value="1"/>
</dbReference>
<keyword evidence="2" id="KW-1185">Reference proteome</keyword>